<evidence type="ECO:0000313" key="2">
    <source>
        <dbReference type="Proteomes" id="UP000799755"/>
    </source>
</evidence>
<organism evidence="1 2">
    <name type="scientific">Lindgomyces ingoldianus</name>
    <dbReference type="NCBI Taxonomy" id="673940"/>
    <lineage>
        <taxon>Eukaryota</taxon>
        <taxon>Fungi</taxon>
        <taxon>Dikarya</taxon>
        <taxon>Ascomycota</taxon>
        <taxon>Pezizomycotina</taxon>
        <taxon>Dothideomycetes</taxon>
        <taxon>Pleosporomycetidae</taxon>
        <taxon>Pleosporales</taxon>
        <taxon>Lindgomycetaceae</taxon>
        <taxon>Lindgomyces</taxon>
    </lineage>
</organism>
<sequence length="184" mass="19676">MQLLTITLASLLSFSFAAPVASPKPWPADPNIVKPTTISQYEVSKGAIHFNTPRGKVLKTGNGQDWTTLITFDMPAATAGKTCELHFILESAATLSGSGLLDVFTSLAAAPGERTSWGPGNQRNNHVARVKVAQGGDATYQTGYPQVVKSFACPSGKWPIEVVGVYDRDDVQWDGSISGAYLKY</sequence>
<name>A0ACB6R9P4_9PLEO</name>
<comment type="caution">
    <text evidence="1">The sequence shown here is derived from an EMBL/GenBank/DDBJ whole genome shotgun (WGS) entry which is preliminary data.</text>
</comment>
<dbReference type="Proteomes" id="UP000799755">
    <property type="component" value="Unassembled WGS sequence"/>
</dbReference>
<evidence type="ECO:0000313" key="1">
    <source>
        <dbReference type="EMBL" id="KAF2475871.1"/>
    </source>
</evidence>
<reference evidence="1" key="1">
    <citation type="journal article" date="2020" name="Stud. Mycol.">
        <title>101 Dothideomycetes genomes: a test case for predicting lifestyles and emergence of pathogens.</title>
        <authorList>
            <person name="Haridas S."/>
            <person name="Albert R."/>
            <person name="Binder M."/>
            <person name="Bloem J."/>
            <person name="Labutti K."/>
            <person name="Salamov A."/>
            <person name="Andreopoulos B."/>
            <person name="Baker S."/>
            <person name="Barry K."/>
            <person name="Bills G."/>
            <person name="Bluhm B."/>
            <person name="Cannon C."/>
            <person name="Castanera R."/>
            <person name="Culley D."/>
            <person name="Daum C."/>
            <person name="Ezra D."/>
            <person name="Gonzalez J."/>
            <person name="Henrissat B."/>
            <person name="Kuo A."/>
            <person name="Liang C."/>
            <person name="Lipzen A."/>
            <person name="Lutzoni F."/>
            <person name="Magnuson J."/>
            <person name="Mondo S."/>
            <person name="Nolan M."/>
            <person name="Ohm R."/>
            <person name="Pangilinan J."/>
            <person name="Park H.-J."/>
            <person name="Ramirez L."/>
            <person name="Alfaro M."/>
            <person name="Sun H."/>
            <person name="Tritt A."/>
            <person name="Yoshinaga Y."/>
            <person name="Zwiers L.-H."/>
            <person name="Turgeon B."/>
            <person name="Goodwin S."/>
            <person name="Spatafora J."/>
            <person name="Crous P."/>
            <person name="Grigoriev I."/>
        </authorList>
    </citation>
    <scope>NUCLEOTIDE SEQUENCE</scope>
    <source>
        <strain evidence="1">ATCC 200398</strain>
    </source>
</reference>
<gene>
    <name evidence="1" type="ORF">BDR25DRAFT_278596</name>
</gene>
<dbReference type="EMBL" id="MU003495">
    <property type="protein sequence ID" value="KAF2475871.1"/>
    <property type="molecule type" value="Genomic_DNA"/>
</dbReference>
<keyword evidence="2" id="KW-1185">Reference proteome</keyword>
<proteinExistence type="predicted"/>
<protein>
    <submittedName>
        <fullName evidence="1">Uncharacterized protein</fullName>
    </submittedName>
</protein>
<accession>A0ACB6R9P4</accession>